<proteinExistence type="predicted"/>
<dbReference type="EMBL" id="OIVN01001302">
    <property type="protein sequence ID" value="SPC92407.1"/>
    <property type="molecule type" value="Genomic_DNA"/>
</dbReference>
<sequence length="138" mass="15373">MRNDEEGSCGLDRATTGHDLMDLRNLERENRGIVPQEGLHILLLQHLGLGHPVVDPSEDADDFAGDFPLPLAEAEAAWQAWAANLHISASSSGDFPERKFGMDGWSSTLFYFWEFIKDKVNDSVSVKIIPTFDCEIPD</sequence>
<accession>A0A2N9FNT6</accession>
<name>A0A2N9FNT6_FAGSY</name>
<organism evidence="1">
    <name type="scientific">Fagus sylvatica</name>
    <name type="common">Beechnut</name>
    <dbReference type="NCBI Taxonomy" id="28930"/>
    <lineage>
        <taxon>Eukaryota</taxon>
        <taxon>Viridiplantae</taxon>
        <taxon>Streptophyta</taxon>
        <taxon>Embryophyta</taxon>
        <taxon>Tracheophyta</taxon>
        <taxon>Spermatophyta</taxon>
        <taxon>Magnoliopsida</taxon>
        <taxon>eudicotyledons</taxon>
        <taxon>Gunneridae</taxon>
        <taxon>Pentapetalae</taxon>
        <taxon>rosids</taxon>
        <taxon>fabids</taxon>
        <taxon>Fagales</taxon>
        <taxon>Fagaceae</taxon>
        <taxon>Fagus</taxon>
    </lineage>
</organism>
<protein>
    <submittedName>
        <fullName evidence="1">Uncharacterized protein</fullName>
    </submittedName>
</protein>
<gene>
    <name evidence="1" type="ORF">FSB_LOCUS20289</name>
</gene>
<reference evidence="1" key="1">
    <citation type="submission" date="2018-02" db="EMBL/GenBank/DDBJ databases">
        <authorList>
            <person name="Cohen D.B."/>
            <person name="Kent A.D."/>
        </authorList>
    </citation>
    <scope>NUCLEOTIDE SEQUENCE</scope>
</reference>
<dbReference type="AlphaFoldDB" id="A0A2N9FNT6"/>
<evidence type="ECO:0000313" key="1">
    <source>
        <dbReference type="EMBL" id="SPC92407.1"/>
    </source>
</evidence>